<proteinExistence type="inferred from homology"/>
<dbReference type="EC" id="3.4.16.-" evidence="7"/>
<feature type="signal peptide" evidence="7">
    <location>
        <begin position="1"/>
        <end position="17"/>
    </location>
</feature>
<dbReference type="InterPro" id="IPR033124">
    <property type="entry name" value="Ser_caboxypep_his_AS"/>
</dbReference>
<dbReference type="SUPFAM" id="SSF53474">
    <property type="entry name" value="alpha/beta-Hydrolases"/>
    <property type="match status" value="1"/>
</dbReference>
<dbReference type="GO" id="GO:0004185">
    <property type="term" value="F:serine-type carboxypeptidase activity"/>
    <property type="evidence" value="ECO:0007669"/>
    <property type="project" value="UniProtKB-UniRule"/>
</dbReference>
<dbReference type="AlphaFoldDB" id="A0A2T3ATR0"/>
<reference evidence="8 9" key="1">
    <citation type="journal article" date="2018" name="New Phytol.">
        <title>Comparative genomics and transcriptomics depict ericoid mycorrhizal fungi as versatile saprotrophs and plant mutualists.</title>
        <authorList>
            <person name="Martino E."/>
            <person name="Morin E."/>
            <person name="Grelet G.A."/>
            <person name="Kuo A."/>
            <person name="Kohler A."/>
            <person name="Daghino S."/>
            <person name="Barry K.W."/>
            <person name="Cichocki N."/>
            <person name="Clum A."/>
            <person name="Dockter R.B."/>
            <person name="Hainaut M."/>
            <person name="Kuo R.C."/>
            <person name="LaButti K."/>
            <person name="Lindahl B.D."/>
            <person name="Lindquist E.A."/>
            <person name="Lipzen A."/>
            <person name="Khouja H.R."/>
            <person name="Magnuson J."/>
            <person name="Murat C."/>
            <person name="Ohm R.A."/>
            <person name="Singer S.W."/>
            <person name="Spatafora J.W."/>
            <person name="Wang M."/>
            <person name="Veneault-Fourrey C."/>
            <person name="Henrissat B."/>
            <person name="Grigoriev I.V."/>
            <person name="Martin F.M."/>
            <person name="Perotto S."/>
        </authorList>
    </citation>
    <scope>NUCLEOTIDE SEQUENCE [LARGE SCALE GENOMIC DNA]</scope>
    <source>
        <strain evidence="8 9">ATCC 22711</strain>
    </source>
</reference>
<gene>
    <name evidence="8" type="ORF">M430DRAFT_108193</name>
</gene>
<evidence type="ECO:0000256" key="3">
    <source>
        <dbReference type="ARBA" id="ARBA00022670"/>
    </source>
</evidence>
<keyword evidence="2 7" id="KW-0121">Carboxypeptidase</keyword>
<dbReference type="InterPro" id="IPR001563">
    <property type="entry name" value="Peptidase_S10"/>
</dbReference>
<comment type="similarity">
    <text evidence="1 7">Belongs to the peptidase S10 family.</text>
</comment>
<dbReference type="STRING" id="857342.A0A2T3ATR0"/>
<dbReference type="Proteomes" id="UP000241818">
    <property type="component" value="Unassembled WGS sequence"/>
</dbReference>
<dbReference type="PANTHER" id="PTHR11802">
    <property type="entry name" value="SERINE PROTEASE FAMILY S10 SERINE CARBOXYPEPTIDASE"/>
    <property type="match status" value="1"/>
</dbReference>
<dbReference type="PRINTS" id="PR00724">
    <property type="entry name" value="CRBOXYPTASEC"/>
</dbReference>
<dbReference type="PANTHER" id="PTHR11802:SF479">
    <property type="entry name" value="CARBOXYPEPTIDASE"/>
    <property type="match status" value="1"/>
</dbReference>
<dbReference type="RefSeq" id="XP_024718045.1">
    <property type="nucleotide sequence ID" value="XM_024861194.1"/>
</dbReference>
<accession>A0A2T3ATR0</accession>
<keyword evidence="4 7" id="KW-0732">Signal</keyword>
<evidence type="ECO:0000256" key="6">
    <source>
        <dbReference type="ARBA" id="ARBA00023180"/>
    </source>
</evidence>
<keyword evidence="5 7" id="KW-0378">Hydrolase</keyword>
<dbReference type="PROSITE" id="PS00131">
    <property type="entry name" value="CARBOXYPEPT_SER_SER"/>
    <property type="match status" value="1"/>
</dbReference>
<dbReference type="EMBL" id="KZ679016">
    <property type="protein sequence ID" value="PSS10866.1"/>
    <property type="molecule type" value="Genomic_DNA"/>
</dbReference>
<keyword evidence="6" id="KW-0325">Glycoprotein</keyword>
<protein>
    <recommendedName>
        <fullName evidence="7">Carboxypeptidase</fullName>
        <ecNumber evidence="7">3.4.16.-</ecNumber>
    </recommendedName>
</protein>
<evidence type="ECO:0000256" key="7">
    <source>
        <dbReference type="RuleBase" id="RU361156"/>
    </source>
</evidence>
<evidence type="ECO:0000256" key="1">
    <source>
        <dbReference type="ARBA" id="ARBA00009431"/>
    </source>
</evidence>
<dbReference type="InterPro" id="IPR018202">
    <property type="entry name" value="Ser_caboxypep_ser_AS"/>
</dbReference>
<evidence type="ECO:0000256" key="2">
    <source>
        <dbReference type="ARBA" id="ARBA00022645"/>
    </source>
</evidence>
<name>A0A2T3ATR0_AMORE</name>
<dbReference type="InterPro" id="IPR029058">
    <property type="entry name" value="AB_hydrolase_fold"/>
</dbReference>
<dbReference type="Pfam" id="PF00450">
    <property type="entry name" value="Peptidase_S10"/>
    <property type="match status" value="1"/>
</dbReference>
<feature type="chain" id="PRO_5015367414" description="Carboxypeptidase" evidence="7">
    <location>
        <begin position="18"/>
        <end position="530"/>
    </location>
</feature>
<dbReference type="GO" id="GO:0006508">
    <property type="term" value="P:proteolysis"/>
    <property type="evidence" value="ECO:0007669"/>
    <property type="project" value="UniProtKB-KW"/>
</dbReference>
<dbReference type="OrthoDB" id="443318at2759"/>
<keyword evidence="9" id="KW-1185">Reference proteome</keyword>
<dbReference type="Gene3D" id="3.40.50.1820">
    <property type="entry name" value="alpha/beta hydrolase"/>
    <property type="match status" value="1"/>
</dbReference>
<evidence type="ECO:0000313" key="8">
    <source>
        <dbReference type="EMBL" id="PSS10866.1"/>
    </source>
</evidence>
<dbReference type="GeneID" id="36569275"/>
<sequence length="530" mass="58844">MAVALLMSCILLSTVSAGKISDFARRKGYGANLKGNFGQRSPDWGPPKQKNYRFLGPATEPYQVKYLPDIPFDIGEVYAGLVPINKKDPSRALYFVFQPTVGAPTDEITIWLNGGPGCSSLEGFLQENGRFVWGFGQYAPEINQYSWVNLTNVLWVEQPVGTGFSTGKVTATTEEEIAADFVDFFLNFQEIFGIKNFKIYVTGESYAGRYVPYISAAMLDKNDTEHFNLSGALTYDPCIGSFDYVQNEVPALPFILENNNVFGFNQSFLAQLEELDKSCGYADYREKYMSFPPSGPQPPTLFNYSNPEDLACDVFDLAANAAYATNPCYNVYEIGTQCPLLSDPLGFPTGLEYSYPGLPVYFNRTDVKIAMHAPLDVSWSECSNEAVFVGGDGGPEQEGDLSADPIQSVLPRVIEATNRVLIANGDLDMIILTNGTLLSIQNMTWNGKMGFQEQPSTPIIITLPDLQYGPLFMSEGYGDIEDPQGTMGIQHYERGLMWAQTHLSGHMQPQFQPRSSYRHLQWLLGHIDTL</sequence>
<keyword evidence="3 7" id="KW-0645">Protease</keyword>
<dbReference type="InParanoid" id="A0A2T3ATR0"/>
<evidence type="ECO:0000256" key="5">
    <source>
        <dbReference type="ARBA" id="ARBA00022801"/>
    </source>
</evidence>
<dbReference type="PROSITE" id="PS00560">
    <property type="entry name" value="CARBOXYPEPT_SER_HIS"/>
    <property type="match status" value="1"/>
</dbReference>
<dbReference type="FunFam" id="3.40.50.1820:FF:000118">
    <property type="entry name" value="Carboxypeptidase"/>
    <property type="match status" value="1"/>
</dbReference>
<evidence type="ECO:0000256" key="4">
    <source>
        <dbReference type="ARBA" id="ARBA00022729"/>
    </source>
</evidence>
<evidence type="ECO:0000313" key="9">
    <source>
        <dbReference type="Proteomes" id="UP000241818"/>
    </source>
</evidence>
<organism evidence="8 9">
    <name type="scientific">Amorphotheca resinae ATCC 22711</name>
    <dbReference type="NCBI Taxonomy" id="857342"/>
    <lineage>
        <taxon>Eukaryota</taxon>
        <taxon>Fungi</taxon>
        <taxon>Dikarya</taxon>
        <taxon>Ascomycota</taxon>
        <taxon>Pezizomycotina</taxon>
        <taxon>Leotiomycetes</taxon>
        <taxon>Helotiales</taxon>
        <taxon>Amorphothecaceae</taxon>
        <taxon>Amorphotheca</taxon>
    </lineage>
</organism>